<evidence type="ECO:0000256" key="1">
    <source>
        <dbReference type="SAM" id="MobiDB-lite"/>
    </source>
</evidence>
<dbReference type="Gene3D" id="1.10.510.10">
    <property type="entry name" value="Transferase(Phosphotransferase) domain 1"/>
    <property type="match status" value="1"/>
</dbReference>
<accession>A0ABR2L4A2</accession>
<gene>
    <name evidence="3" type="ORF">M9Y10_000451</name>
</gene>
<sequence length="764" mass="87897">MLENLSKVLNSIITPPEKQLTSPEIHITSYSFAESFTSSLRQKNNLSEETVDKVGLLFATNLYMTALTIGIPKNSYNLRVEQVVYSSNAIIQYFKELETILNIVPIYLSDIINKVVQGVKDLTSFSNSVNDFVDFTYSIQYYLKIIELERQFVPKEFNIPDVQSQFQPFLNNTIQSLKEVDKYRAMQEQNYPTNDLKQQEAIYVTSIKEVSEMIVKNKQFLLNAQKKISEQFNSLFSERSYFESFEYFTKFINTISSITMHSYKIMQYDPAEFLNGILNLQNILTGTFTTITAYYMAMRSRVTLAGCQEQSRKSYKILGPYVDSLSALLSKTIPKCPPFLYEYLRTRFIELFTEIQRLYVDYDRQTAQLSSIIENGSSPQNQPETQPQIQSQTQQQTQPQTQQQTQPQTQQQTQSQTHSQNSTAGVGESHLNEKVLKLQEENEKLVKELERVKSENLSLREKLSKSGDTKKDKKEGGAVRSRTIKPVSVDEIDNMKNKTLIGQGGQSRVYRVSKDSFFALKELEVTSSISENYEHLRRLLQEYEIINTLVHPNIIKTYGICFGDDTHPPSIILEFCPFNLSKCVKDLQDCERISVIFEISSAMSEVHEKHLIHRDLKPENILLDDEKHVKISDFGISRLNEIEGENSKTLGIGTLKFMAPEILNEDKYYTEKVDVYSFGVILFFVLTNGQYPKISISEIATGKKATIPAHVNQVSRELILRCWSTKSDDRPSFNEIVEYITDNNFKLIDGIEYQVPKIKEFLSL</sequence>
<keyword evidence="4" id="KW-1185">Reference proteome</keyword>
<dbReference type="PROSITE" id="PS00108">
    <property type="entry name" value="PROTEIN_KINASE_ST"/>
    <property type="match status" value="1"/>
</dbReference>
<dbReference type="InterPro" id="IPR008271">
    <property type="entry name" value="Ser/Thr_kinase_AS"/>
</dbReference>
<dbReference type="InterPro" id="IPR011009">
    <property type="entry name" value="Kinase-like_dom_sf"/>
</dbReference>
<comment type="caution">
    <text evidence="3">The sequence shown here is derived from an EMBL/GenBank/DDBJ whole genome shotgun (WGS) entry which is preliminary data.</text>
</comment>
<reference evidence="3 4" key="1">
    <citation type="submission" date="2024-04" db="EMBL/GenBank/DDBJ databases">
        <title>Tritrichomonas musculus Genome.</title>
        <authorList>
            <person name="Alves-Ferreira E."/>
            <person name="Grigg M."/>
            <person name="Lorenzi H."/>
            <person name="Galac M."/>
        </authorList>
    </citation>
    <scope>NUCLEOTIDE SEQUENCE [LARGE SCALE GENOMIC DNA]</scope>
    <source>
        <strain evidence="3 4">EAF2021</strain>
    </source>
</reference>
<dbReference type="Pfam" id="PF00069">
    <property type="entry name" value="Pkinase"/>
    <property type="match status" value="1"/>
</dbReference>
<feature type="compositionally biased region" description="Low complexity" evidence="1">
    <location>
        <begin position="379"/>
        <end position="423"/>
    </location>
</feature>
<dbReference type="EMBL" id="JAPFFF010000001">
    <property type="protein sequence ID" value="KAK8898179.1"/>
    <property type="molecule type" value="Genomic_DNA"/>
</dbReference>
<dbReference type="SMART" id="SM00220">
    <property type="entry name" value="S_TKc"/>
    <property type="match status" value="1"/>
</dbReference>
<protein>
    <recommendedName>
        <fullName evidence="2">Protein kinase domain-containing protein</fullName>
    </recommendedName>
</protein>
<dbReference type="InterPro" id="IPR050167">
    <property type="entry name" value="Ser_Thr_protein_kinase"/>
</dbReference>
<evidence type="ECO:0000313" key="3">
    <source>
        <dbReference type="EMBL" id="KAK8898179.1"/>
    </source>
</evidence>
<name>A0ABR2L4A2_9EUKA</name>
<dbReference type="SUPFAM" id="SSF81995">
    <property type="entry name" value="beta-sandwich domain of Sec23/24"/>
    <property type="match status" value="1"/>
</dbReference>
<proteinExistence type="predicted"/>
<organism evidence="3 4">
    <name type="scientific">Tritrichomonas musculus</name>
    <dbReference type="NCBI Taxonomy" id="1915356"/>
    <lineage>
        <taxon>Eukaryota</taxon>
        <taxon>Metamonada</taxon>
        <taxon>Parabasalia</taxon>
        <taxon>Tritrichomonadida</taxon>
        <taxon>Tritrichomonadidae</taxon>
        <taxon>Tritrichomonas</taxon>
    </lineage>
</organism>
<dbReference type="PANTHER" id="PTHR23257">
    <property type="entry name" value="SERINE-THREONINE PROTEIN KINASE"/>
    <property type="match status" value="1"/>
</dbReference>
<dbReference type="PROSITE" id="PS50011">
    <property type="entry name" value="PROTEIN_KINASE_DOM"/>
    <property type="match status" value="1"/>
</dbReference>
<dbReference type="SUPFAM" id="SSF56112">
    <property type="entry name" value="Protein kinase-like (PK-like)"/>
    <property type="match status" value="1"/>
</dbReference>
<feature type="compositionally biased region" description="Basic and acidic residues" evidence="1">
    <location>
        <begin position="456"/>
        <end position="477"/>
    </location>
</feature>
<feature type="region of interest" description="Disordered" evidence="1">
    <location>
        <begin position="456"/>
        <end position="481"/>
    </location>
</feature>
<dbReference type="PANTHER" id="PTHR23257:SF958">
    <property type="entry name" value="SERINE_THREONINE-PROTEIN KINASE WNK4"/>
    <property type="match status" value="1"/>
</dbReference>
<dbReference type="Proteomes" id="UP001470230">
    <property type="component" value="Unassembled WGS sequence"/>
</dbReference>
<feature type="domain" description="Protein kinase" evidence="2">
    <location>
        <begin position="495"/>
        <end position="745"/>
    </location>
</feature>
<dbReference type="InterPro" id="IPR000719">
    <property type="entry name" value="Prot_kinase_dom"/>
</dbReference>
<evidence type="ECO:0000313" key="4">
    <source>
        <dbReference type="Proteomes" id="UP001470230"/>
    </source>
</evidence>
<feature type="region of interest" description="Disordered" evidence="1">
    <location>
        <begin position="374"/>
        <end position="429"/>
    </location>
</feature>
<evidence type="ECO:0000259" key="2">
    <source>
        <dbReference type="PROSITE" id="PS50011"/>
    </source>
</evidence>